<feature type="compositionally biased region" description="Basic residues" evidence="1">
    <location>
        <begin position="127"/>
        <end position="153"/>
    </location>
</feature>
<accession>A0AA35T844</accession>
<evidence type="ECO:0000256" key="1">
    <source>
        <dbReference type="SAM" id="MobiDB-lite"/>
    </source>
</evidence>
<comment type="caution">
    <text evidence="2">The sequence shown here is derived from an EMBL/GenBank/DDBJ whole genome shotgun (WGS) entry which is preliminary data.</text>
</comment>
<feature type="region of interest" description="Disordered" evidence="1">
    <location>
        <begin position="1"/>
        <end position="379"/>
    </location>
</feature>
<evidence type="ECO:0000313" key="3">
    <source>
        <dbReference type="Proteomes" id="UP001174909"/>
    </source>
</evidence>
<feature type="compositionally biased region" description="Basic and acidic residues" evidence="1">
    <location>
        <begin position="200"/>
        <end position="211"/>
    </location>
</feature>
<gene>
    <name evidence="2" type="ORF">GBAR_LOCUS23592</name>
</gene>
<feature type="compositionally biased region" description="Basic and acidic residues" evidence="1">
    <location>
        <begin position="116"/>
        <end position="126"/>
    </location>
</feature>
<evidence type="ECO:0000313" key="2">
    <source>
        <dbReference type="EMBL" id="CAI8042517.1"/>
    </source>
</evidence>
<feature type="compositionally biased region" description="Basic residues" evidence="1">
    <location>
        <begin position="270"/>
        <end position="280"/>
    </location>
</feature>
<feature type="compositionally biased region" description="Basic and acidic residues" evidence="1">
    <location>
        <begin position="334"/>
        <end position="345"/>
    </location>
</feature>
<dbReference type="AlphaFoldDB" id="A0AA35T844"/>
<feature type="compositionally biased region" description="Basic residues" evidence="1">
    <location>
        <begin position="188"/>
        <end position="199"/>
    </location>
</feature>
<proteinExistence type="predicted"/>
<feature type="compositionally biased region" description="Basic residues" evidence="1">
    <location>
        <begin position="346"/>
        <end position="360"/>
    </location>
</feature>
<name>A0AA35T844_GEOBA</name>
<feature type="compositionally biased region" description="Basic residues" evidence="1">
    <location>
        <begin position="212"/>
        <end position="226"/>
    </location>
</feature>
<sequence length="379" mass="43173">MSSGPSTRCVHDLQPQRRALHQLQPPARAAQHLRRLHRTPRGQAAQHSGRPPPRPRHRDRPADPLPLRQGAQLHRTGLSRGRHRGFRHALGRRPRRGQLRGARAVHRGHQRHAHRPRGDLRPGADRHRLRRRGRRRDPGQRHRLRAGRLRVDRRRGPGPPSGRRGGCGHGVGQLPERAPPADPVRGHQAQRHRPRRRRLELRLLHGDQERGRRLRQPPHPQTRRLRMQTQMLIDGRWRDGAEPSGSRFSTRPPATASPRWPRAARPMPSRLRRGRGRPARLGRDCATSPLGDPARLPPDPHRAHRRAGRPDHPRARQAPGRRGGGGGLRSRVLPLERRGDGAHPRHDQHRPIRRQAHHHPPSAGGGRGDDHPVELPGRR</sequence>
<dbReference type="Proteomes" id="UP001174909">
    <property type="component" value="Unassembled WGS sequence"/>
</dbReference>
<protein>
    <submittedName>
        <fullName evidence="2">Uncharacterized protein</fullName>
    </submittedName>
</protein>
<feature type="compositionally biased region" description="Basic and acidic residues" evidence="1">
    <location>
        <begin position="367"/>
        <end position="379"/>
    </location>
</feature>
<reference evidence="2" key="1">
    <citation type="submission" date="2023-03" db="EMBL/GenBank/DDBJ databases">
        <authorList>
            <person name="Steffen K."/>
            <person name="Cardenas P."/>
        </authorList>
    </citation>
    <scope>NUCLEOTIDE SEQUENCE</scope>
</reference>
<keyword evidence="3" id="KW-1185">Reference proteome</keyword>
<feature type="compositionally biased region" description="Basic residues" evidence="1">
    <location>
        <begin position="80"/>
        <end position="115"/>
    </location>
</feature>
<feature type="compositionally biased region" description="Basic residues" evidence="1">
    <location>
        <begin position="31"/>
        <end position="40"/>
    </location>
</feature>
<organism evidence="2 3">
    <name type="scientific">Geodia barretti</name>
    <name type="common">Barrett's horny sponge</name>
    <dbReference type="NCBI Taxonomy" id="519541"/>
    <lineage>
        <taxon>Eukaryota</taxon>
        <taxon>Metazoa</taxon>
        <taxon>Porifera</taxon>
        <taxon>Demospongiae</taxon>
        <taxon>Heteroscleromorpha</taxon>
        <taxon>Tetractinellida</taxon>
        <taxon>Astrophorina</taxon>
        <taxon>Geodiidae</taxon>
        <taxon>Geodia</taxon>
    </lineage>
</organism>
<dbReference type="EMBL" id="CASHTH010003272">
    <property type="protein sequence ID" value="CAI8042517.1"/>
    <property type="molecule type" value="Genomic_DNA"/>
</dbReference>